<evidence type="ECO:0008006" key="5">
    <source>
        <dbReference type="Google" id="ProtNLM"/>
    </source>
</evidence>
<protein>
    <recommendedName>
        <fullName evidence="5">Trichome birefringence-like N-terminal domain-containing protein</fullName>
    </recommendedName>
</protein>
<keyword evidence="2" id="KW-0472">Membrane</keyword>
<organism evidence="3 4">
    <name type="scientific">Carnegiea gigantea</name>
    <dbReference type="NCBI Taxonomy" id="171969"/>
    <lineage>
        <taxon>Eukaryota</taxon>
        <taxon>Viridiplantae</taxon>
        <taxon>Streptophyta</taxon>
        <taxon>Embryophyta</taxon>
        <taxon>Tracheophyta</taxon>
        <taxon>Spermatophyta</taxon>
        <taxon>Magnoliopsida</taxon>
        <taxon>eudicotyledons</taxon>
        <taxon>Gunneridae</taxon>
        <taxon>Pentapetalae</taxon>
        <taxon>Caryophyllales</taxon>
        <taxon>Cactineae</taxon>
        <taxon>Cactaceae</taxon>
        <taxon>Cactoideae</taxon>
        <taxon>Echinocereeae</taxon>
        <taxon>Carnegiea</taxon>
    </lineage>
</organism>
<proteinExistence type="predicted"/>
<reference evidence="3" key="1">
    <citation type="submission" date="2022-04" db="EMBL/GenBank/DDBJ databases">
        <title>Carnegiea gigantea Genome sequencing and assembly v2.</title>
        <authorList>
            <person name="Copetti D."/>
            <person name="Sanderson M.J."/>
            <person name="Burquez A."/>
            <person name="Wojciechowski M.F."/>
        </authorList>
    </citation>
    <scope>NUCLEOTIDE SEQUENCE</scope>
    <source>
        <strain evidence="3">SGP5-SGP5p</strain>
        <tissue evidence="3">Aerial part</tissue>
    </source>
</reference>
<feature type="transmembrane region" description="Helical" evidence="2">
    <location>
        <begin position="12"/>
        <end position="30"/>
    </location>
</feature>
<keyword evidence="2" id="KW-0812">Transmembrane</keyword>
<evidence type="ECO:0000313" key="3">
    <source>
        <dbReference type="EMBL" id="KAJ8437551.1"/>
    </source>
</evidence>
<dbReference type="OrthoDB" id="1934675at2759"/>
<evidence type="ECO:0000256" key="2">
    <source>
        <dbReference type="SAM" id="Phobius"/>
    </source>
</evidence>
<keyword evidence="4" id="KW-1185">Reference proteome</keyword>
<dbReference type="Proteomes" id="UP001153076">
    <property type="component" value="Unassembled WGS sequence"/>
</dbReference>
<sequence>MKRGFGGLSVTKISFILVTLVCTTLLMFGWDKAPFLSSLFPQNQLQKVSADNFIGSPVKSMTLEKERHAGNNLSASASDGTFDKPKGKMSDSVTRSASADGYNKRSNEEMWACRATDRINFAYEKFRWQPKDCEVEEFSGSKFLRRRLRILGSSPCIMLEYQAVASLAERHGKHHEP</sequence>
<dbReference type="AlphaFoldDB" id="A0A9Q1QDJ5"/>
<evidence type="ECO:0000313" key="4">
    <source>
        <dbReference type="Proteomes" id="UP001153076"/>
    </source>
</evidence>
<accession>A0A9Q1QDJ5</accession>
<evidence type="ECO:0000256" key="1">
    <source>
        <dbReference type="SAM" id="MobiDB-lite"/>
    </source>
</evidence>
<dbReference type="EMBL" id="JAKOGI010000292">
    <property type="protein sequence ID" value="KAJ8437551.1"/>
    <property type="molecule type" value="Genomic_DNA"/>
</dbReference>
<comment type="caution">
    <text evidence="3">The sequence shown here is derived from an EMBL/GenBank/DDBJ whole genome shotgun (WGS) entry which is preliminary data.</text>
</comment>
<feature type="region of interest" description="Disordered" evidence="1">
    <location>
        <begin position="70"/>
        <end position="100"/>
    </location>
</feature>
<gene>
    <name evidence="3" type="ORF">Cgig2_017904</name>
</gene>
<name>A0A9Q1QDJ5_9CARY</name>
<keyword evidence="2" id="KW-1133">Transmembrane helix</keyword>